<evidence type="ECO:0000313" key="2">
    <source>
        <dbReference type="Proteomes" id="UP000886998"/>
    </source>
</evidence>
<proteinExistence type="predicted"/>
<dbReference type="AlphaFoldDB" id="A0A8X6Y1K6"/>
<organism evidence="1 2">
    <name type="scientific">Trichonephila inaurata madagascariensis</name>
    <dbReference type="NCBI Taxonomy" id="2747483"/>
    <lineage>
        <taxon>Eukaryota</taxon>
        <taxon>Metazoa</taxon>
        <taxon>Ecdysozoa</taxon>
        <taxon>Arthropoda</taxon>
        <taxon>Chelicerata</taxon>
        <taxon>Arachnida</taxon>
        <taxon>Araneae</taxon>
        <taxon>Araneomorphae</taxon>
        <taxon>Entelegynae</taxon>
        <taxon>Araneoidea</taxon>
        <taxon>Nephilidae</taxon>
        <taxon>Trichonephila</taxon>
        <taxon>Trichonephila inaurata</taxon>
    </lineage>
</organism>
<dbReference type="EMBL" id="BMAV01014884">
    <property type="protein sequence ID" value="GFY63657.1"/>
    <property type="molecule type" value="Genomic_DNA"/>
</dbReference>
<reference evidence="1" key="1">
    <citation type="submission" date="2020-08" db="EMBL/GenBank/DDBJ databases">
        <title>Multicomponent nature underlies the extraordinary mechanical properties of spider dragline silk.</title>
        <authorList>
            <person name="Kono N."/>
            <person name="Nakamura H."/>
            <person name="Mori M."/>
            <person name="Yoshida Y."/>
            <person name="Ohtoshi R."/>
            <person name="Malay A.D."/>
            <person name="Moran D.A.P."/>
            <person name="Tomita M."/>
            <person name="Numata K."/>
            <person name="Arakawa K."/>
        </authorList>
    </citation>
    <scope>NUCLEOTIDE SEQUENCE</scope>
</reference>
<evidence type="ECO:0000313" key="1">
    <source>
        <dbReference type="EMBL" id="GFY63657.1"/>
    </source>
</evidence>
<dbReference type="Proteomes" id="UP000886998">
    <property type="component" value="Unassembled WGS sequence"/>
</dbReference>
<accession>A0A8X6Y1K6</accession>
<protein>
    <submittedName>
        <fullName evidence="1">Uncharacterized protein</fullName>
    </submittedName>
</protein>
<sequence length="80" mass="9098">MQIQLHASFRRLNGKWDASERPIGCVSCSFGVASHLQMTFAVALGESDKYKIKIFSLLALKLSYVRIKTLLIDELQRLKN</sequence>
<name>A0A8X6Y1K6_9ARAC</name>
<gene>
    <name evidence="1" type="ORF">TNIN_314861</name>
</gene>
<keyword evidence="2" id="KW-1185">Reference proteome</keyword>
<comment type="caution">
    <text evidence="1">The sequence shown here is derived from an EMBL/GenBank/DDBJ whole genome shotgun (WGS) entry which is preliminary data.</text>
</comment>